<comment type="caution">
    <text evidence="3">The sequence shown here is derived from an EMBL/GenBank/DDBJ whole genome shotgun (WGS) entry which is preliminary data.</text>
</comment>
<gene>
    <name evidence="3" type="ORF">COCSUDRAFT_66049</name>
</gene>
<keyword evidence="4" id="KW-1185">Reference proteome</keyword>
<evidence type="ECO:0000259" key="2">
    <source>
        <dbReference type="PROSITE" id="PS51184"/>
    </source>
</evidence>
<comment type="similarity">
    <text evidence="1">Belongs to the JARID1 histone demethylase family.</text>
</comment>
<dbReference type="eggNOG" id="KOG2508">
    <property type="taxonomic scope" value="Eukaryota"/>
</dbReference>
<reference evidence="3 4" key="1">
    <citation type="journal article" date="2012" name="Genome Biol.">
        <title>The genome of the polar eukaryotic microalga coccomyxa subellipsoidea reveals traits of cold adaptation.</title>
        <authorList>
            <person name="Blanc G."/>
            <person name="Agarkova I."/>
            <person name="Grimwood J."/>
            <person name="Kuo A."/>
            <person name="Brueggeman A."/>
            <person name="Dunigan D."/>
            <person name="Gurnon J."/>
            <person name="Ladunga I."/>
            <person name="Lindquist E."/>
            <person name="Lucas S."/>
            <person name="Pangilinan J."/>
            <person name="Proschold T."/>
            <person name="Salamov A."/>
            <person name="Schmutz J."/>
            <person name="Weeks D."/>
            <person name="Yamada T."/>
            <person name="Claverie J.M."/>
            <person name="Grigoriev I."/>
            <person name="Van Etten J."/>
            <person name="Lomsadze A."/>
            <person name="Borodovsky M."/>
        </authorList>
    </citation>
    <scope>NUCLEOTIDE SEQUENCE [LARGE SCALE GENOMIC DNA]</scope>
    <source>
        <strain evidence="3 4">C-169</strain>
    </source>
</reference>
<dbReference type="RefSeq" id="XP_005648234.1">
    <property type="nucleotide sequence ID" value="XM_005648177.1"/>
</dbReference>
<dbReference type="Proteomes" id="UP000007264">
    <property type="component" value="Unassembled WGS sequence"/>
</dbReference>
<evidence type="ECO:0000313" key="3">
    <source>
        <dbReference type="EMBL" id="EIE23690.1"/>
    </source>
</evidence>
<dbReference type="InterPro" id="IPR041667">
    <property type="entry name" value="Cupin_8"/>
</dbReference>
<dbReference type="GeneID" id="17041682"/>
<dbReference type="EMBL" id="AGSI01000007">
    <property type="protein sequence ID" value="EIE23690.1"/>
    <property type="molecule type" value="Genomic_DNA"/>
</dbReference>
<dbReference type="PANTHER" id="PTHR12461:SF99">
    <property type="entry name" value="BIFUNCTIONAL PEPTIDASE AND (3S)-LYSYL HYDROXYLASE JMJD7"/>
    <property type="match status" value="1"/>
</dbReference>
<organism evidence="3 4">
    <name type="scientific">Coccomyxa subellipsoidea (strain C-169)</name>
    <name type="common">Green microalga</name>
    <dbReference type="NCBI Taxonomy" id="574566"/>
    <lineage>
        <taxon>Eukaryota</taxon>
        <taxon>Viridiplantae</taxon>
        <taxon>Chlorophyta</taxon>
        <taxon>core chlorophytes</taxon>
        <taxon>Trebouxiophyceae</taxon>
        <taxon>Trebouxiophyceae incertae sedis</taxon>
        <taxon>Coccomyxaceae</taxon>
        <taxon>Coccomyxa</taxon>
        <taxon>Coccomyxa subellipsoidea</taxon>
    </lineage>
</organism>
<dbReference type="OrthoDB" id="415358at2759"/>
<evidence type="ECO:0000256" key="1">
    <source>
        <dbReference type="ARBA" id="ARBA00006801"/>
    </source>
</evidence>
<feature type="domain" description="JmjC" evidence="2">
    <location>
        <begin position="133"/>
        <end position="324"/>
    </location>
</feature>
<name>I0YZ71_COCSC</name>
<dbReference type="PANTHER" id="PTHR12461">
    <property type="entry name" value="HYPOXIA-INDUCIBLE FACTOR 1 ALPHA INHIBITOR-RELATED"/>
    <property type="match status" value="1"/>
</dbReference>
<dbReference type="PROSITE" id="PS51184">
    <property type="entry name" value="JMJC"/>
    <property type="match status" value="1"/>
</dbReference>
<sequence>MIGSMPVDARTLLHELTKEARDLDIGNTVARVSASQLTSLVFYRDFVSRNKPVVITGAIDHWPALQSWTMNYITERMGEAKISVARTPHGRADSVVRLDGSQYFALPEEEQMPVQEFFTSLCRENSGEVIYAQAQNNSLPEEFGPLLKEVADLEWATLAFGTNPEATNLWIGGDDSMTSFHKDHYENMYAVVKGRKVFTLLPPSDAYRLYFQTCTVAQYRRNATGKLHLEPEEPSRGLPWATVDPYPPSDEQMEASKLAHPEYWDPDLPPPLQVVVGPGEVLYLPSLWFHHVRQEARADVCVIAVNFWYEMAFDCKAAYAKLADQLAAELHSNSHAN</sequence>
<dbReference type="AlphaFoldDB" id="I0YZ71"/>
<protein>
    <submittedName>
        <fullName evidence="3">Clavaminate synthase-like protein</fullName>
    </submittedName>
</protein>
<dbReference type="Gene3D" id="2.60.120.10">
    <property type="entry name" value="Jelly Rolls"/>
    <property type="match status" value="1"/>
</dbReference>
<dbReference type="STRING" id="574566.I0YZ71"/>
<dbReference type="KEGG" id="csl:COCSUDRAFT_66049"/>
<dbReference type="Pfam" id="PF13621">
    <property type="entry name" value="Cupin_8"/>
    <property type="match status" value="1"/>
</dbReference>
<dbReference type="SUPFAM" id="SSF51197">
    <property type="entry name" value="Clavaminate synthase-like"/>
    <property type="match status" value="1"/>
</dbReference>
<dbReference type="InterPro" id="IPR003347">
    <property type="entry name" value="JmjC_dom"/>
</dbReference>
<dbReference type="InterPro" id="IPR014710">
    <property type="entry name" value="RmlC-like_jellyroll"/>
</dbReference>
<evidence type="ECO:0000313" key="4">
    <source>
        <dbReference type="Proteomes" id="UP000007264"/>
    </source>
</evidence>
<dbReference type="SMART" id="SM00558">
    <property type="entry name" value="JmjC"/>
    <property type="match status" value="1"/>
</dbReference>
<accession>I0YZ71</accession>
<proteinExistence type="inferred from homology"/>